<dbReference type="Gene3D" id="3.40.190.10">
    <property type="entry name" value="Periplasmic binding protein-like II"/>
    <property type="match status" value="2"/>
</dbReference>
<organism evidence="6 7">
    <name type="scientific">Paraburkholderia rhynchosiae</name>
    <dbReference type="NCBI Taxonomy" id="487049"/>
    <lineage>
        <taxon>Bacteria</taxon>
        <taxon>Pseudomonadati</taxon>
        <taxon>Pseudomonadota</taxon>
        <taxon>Betaproteobacteria</taxon>
        <taxon>Burkholderiales</taxon>
        <taxon>Burkholderiaceae</taxon>
        <taxon>Paraburkholderia</taxon>
    </lineage>
</organism>
<accession>A0A6J5BQX8</accession>
<dbReference type="FunFam" id="1.10.10.10:FF:000001">
    <property type="entry name" value="LysR family transcriptional regulator"/>
    <property type="match status" value="1"/>
</dbReference>
<dbReference type="InterPro" id="IPR000847">
    <property type="entry name" value="LysR_HTH_N"/>
</dbReference>
<name>A0A6J5BQX8_9BURK</name>
<dbReference type="PRINTS" id="PR00039">
    <property type="entry name" value="HTHLYSR"/>
</dbReference>
<dbReference type="RefSeq" id="WP_244201404.1">
    <property type="nucleotide sequence ID" value="NZ_CADIJZ010000017.1"/>
</dbReference>
<dbReference type="InterPro" id="IPR058163">
    <property type="entry name" value="LysR-type_TF_proteobact-type"/>
</dbReference>
<evidence type="ECO:0000256" key="3">
    <source>
        <dbReference type="ARBA" id="ARBA00023125"/>
    </source>
</evidence>
<dbReference type="InterPro" id="IPR036388">
    <property type="entry name" value="WH-like_DNA-bd_sf"/>
</dbReference>
<comment type="similarity">
    <text evidence="1">Belongs to the LysR transcriptional regulatory family.</text>
</comment>
<keyword evidence="4" id="KW-0804">Transcription</keyword>
<feature type="domain" description="HTH lysR-type" evidence="5">
    <location>
        <begin position="30"/>
        <end position="87"/>
    </location>
</feature>
<dbReference type="Pfam" id="PF00126">
    <property type="entry name" value="HTH_1"/>
    <property type="match status" value="1"/>
</dbReference>
<dbReference type="Gene3D" id="1.10.10.10">
    <property type="entry name" value="Winged helix-like DNA-binding domain superfamily/Winged helix DNA-binding domain"/>
    <property type="match status" value="1"/>
</dbReference>
<evidence type="ECO:0000256" key="4">
    <source>
        <dbReference type="ARBA" id="ARBA00023163"/>
    </source>
</evidence>
<evidence type="ECO:0000256" key="1">
    <source>
        <dbReference type="ARBA" id="ARBA00009437"/>
    </source>
</evidence>
<dbReference type="GO" id="GO:0043565">
    <property type="term" value="F:sequence-specific DNA binding"/>
    <property type="evidence" value="ECO:0007669"/>
    <property type="project" value="TreeGrafter"/>
</dbReference>
<dbReference type="CDD" id="cd08432">
    <property type="entry name" value="PBP2_GcdR_TrpI_HvrB_AmpR_like"/>
    <property type="match status" value="1"/>
</dbReference>
<dbReference type="PANTHER" id="PTHR30537:SF26">
    <property type="entry name" value="GLYCINE CLEAVAGE SYSTEM TRANSCRIPTIONAL ACTIVATOR"/>
    <property type="match status" value="1"/>
</dbReference>
<dbReference type="PANTHER" id="PTHR30537">
    <property type="entry name" value="HTH-TYPE TRANSCRIPTIONAL REGULATOR"/>
    <property type="match status" value="1"/>
</dbReference>
<reference evidence="6 7" key="1">
    <citation type="submission" date="2020-04" db="EMBL/GenBank/DDBJ databases">
        <authorList>
            <person name="De Canck E."/>
        </authorList>
    </citation>
    <scope>NUCLEOTIDE SEQUENCE [LARGE SCALE GENOMIC DNA]</scope>
    <source>
        <strain evidence="6 7">LMG 27174</strain>
    </source>
</reference>
<dbReference type="InterPro" id="IPR005119">
    <property type="entry name" value="LysR_subst-bd"/>
</dbReference>
<dbReference type="SUPFAM" id="SSF46785">
    <property type="entry name" value="Winged helix' DNA-binding domain"/>
    <property type="match status" value="1"/>
</dbReference>
<dbReference type="EMBL" id="CADIJZ010000017">
    <property type="protein sequence ID" value="CAB3714597.1"/>
    <property type="molecule type" value="Genomic_DNA"/>
</dbReference>
<dbReference type="PROSITE" id="PS50931">
    <property type="entry name" value="HTH_LYSR"/>
    <property type="match status" value="1"/>
</dbReference>
<keyword evidence="2" id="KW-0805">Transcription regulation</keyword>
<sequence>MTTSNDVVGLSCSSTRTWIAPHAMALSPLPPLACLQAFEASARYLSFTRAGQELHLSTSAVSRQISQLEEFLGRRLFVREHNTLRLTPAGETYAVDVRRMLELCTSATSSLMARVVRSRLTVSCTAGLSAFWLAPRIGSFIDANPDVDLRIIVRDHFGAISPAEYDVGIFYLRNSKVPGTHTQKLFDEEVFPVCSPAYLDGRKLKPVELLSCTLLVLEDAERSWMSWHTWFEQAGLERPVLNQIIIVNSYPLIVQLATHGKGVALGWNRVIDPLLEHGALVRASDSCATMGGSYFVTWPSERAETSAARRFREWVITQTLAS</sequence>
<dbReference type="GO" id="GO:0006351">
    <property type="term" value="P:DNA-templated transcription"/>
    <property type="evidence" value="ECO:0007669"/>
    <property type="project" value="TreeGrafter"/>
</dbReference>
<evidence type="ECO:0000256" key="2">
    <source>
        <dbReference type="ARBA" id="ARBA00023015"/>
    </source>
</evidence>
<evidence type="ECO:0000313" key="7">
    <source>
        <dbReference type="Proteomes" id="UP000494205"/>
    </source>
</evidence>
<keyword evidence="3" id="KW-0238">DNA-binding</keyword>
<dbReference type="SUPFAM" id="SSF53850">
    <property type="entry name" value="Periplasmic binding protein-like II"/>
    <property type="match status" value="1"/>
</dbReference>
<evidence type="ECO:0000313" key="6">
    <source>
        <dbReference type="EMBL" id="CAB3714597.1"/>
    </source>
</evidence>
<dbReference type="Pfam" id="PF03466">
    <property type="entry name" value="LysR_substrate"/>
    <property type="match status" value="1"/>
</dbReference>
<dbReference type="AlphaFoldDB" id="A0A6J5BQX8"/>
<dbReference type="GO" id="GO:0003700">
    <property type="term" value="F:DNA-binding transcription factor activity"/>
    <property type="evidence" value="ECO:0007669"/>
    <property type="project" value="InterPro"/>
</dbReference>
<proteinExistence type="inferred from homology"/>
<protein>
    <submittedName>
        <fullName evidence="6">Glycine cleavage system transcriptional activator</fullName>
    </submittedName>
</protein>
<dbReference type="Proteomes" id="UP000494205">
    <property type="component" value="Unassembled WGS sequence"/>
</dbReference>
<dbReference type="InterPro" id="IPR036390">
    <property type="entry name" value="WH_DNA-bd_sf"/>
</dbReference>
<gene>
    <name evidence="6" type="primary">gcvA_7</name>
    <name evidence="6" type="ORF">LMG27174_04452</name>
</gene>
<evidence type="ECO:0000259" key="5">
    <source>
        <dbReference type="PROSITE" id="PS50931"/>
    </source>
</evidence>